<sequence>MELPTEALADEVAFQLQMACYVGESWGKNEMRKQLCQTGFNLFGIYFSDAYYEALIHTHSKVSRSRFKLTFLESKCLFRKNKRISFEFQLVLLLYTFKRKE</sequence>
<accession>A0A0D7WZK4</accession>
<dbReference type="EMBL" id="JTHP01000040">
    <property type="protein sequence ID" value="KJD44153.1"/>
    <property type="molecule type" value="Genomic_DNA"/>
</dbReference>
<organism evidence="1 2">
    <name type="scientific">Paenibacillus terrae</name>
    <dbReference type="NCBI Taxonomy" id="159743"/>
    <lineage>
        <taxon>Bacteria</taxon>
        <taxon>Bacillati</taxon>
        <taxon>Bacillota</taxon>
        <taxon>Bacilli</taxon>
        <taxon>Bacillales</taxon>
        <taxon>Paenibacillaceae</taxon>
        <taxon>Paenibacillus</taxon>
    </lineage>
</organism>
<name>A0A0D7WZK4_9BACL</name>
<keyword evidence="2" id="KW-1185">Reference proteome</keyword>
<dbReference type="Proteomes" id="UP000032534">
    <property type="component" value="Unassembled WGS sequence"/>
</dbReference>
<dbReference type="AlphaFoldDB" id="A0A0D7WZK4"/>
<evidence type="ECO:0000313" key="2">
    <source>
        <dbReference type="Proteomes" id="UP000032534"/>
    </source>
</evidence>
<proteinExistence type="predicted"/>
<comment type="caution">
    <text evidence="1">The sequence shown here is derived from an EMBL/GenBank/DDBJ whole genome shotgun (WGS) entry which is preliminary data.</text>
</comment>
<evidence type="ECO:0000313" key="1">
    <source>
        <dbReference type="EMBL" id="KJD44153.1"/>
    </source>
</evidence>
<reference evidence="1 2" key="1">
    <citation type="submission" date="2014-11" db="EMBL/GenBank/DDBJ databases">
        <title>Draft Genome Sequences of Paenibacillus polymyxa NRRL B-30509 and Paenibacillus terrae NRRL B-30644, Strains from a Poultry Environment that Produce Tridecaptin A and Paenicidins.</title>
        <authorList>
            <person name="van Belkum M.J."/>
            <person name="Lohans C.T."/>
            <person name="Vederas J.C."/>
        </authorList>
    </citation>
    <scope>NUCLEOTIDE SEQUENCE [LARGE SCALE GENOMIC DNA]</scope>
    <source>
        <strain evidence="1 2">NRRL B-30644</strain>
    </source>
</reference>
<gene>
    <name evidence="1" type="ORF">QD47_18260</name>
</gene>
<protein>
    <submittedName>
        <fullName evidence="1">Uncharacterized protein</fullName>
    </submittedName>
</protein>